<evidence type="ECO:0000313" key="1">
    <source>
        <dbReference type="EMBL" id="KAB7515221.1"/>
    </source>
</evidence>
<proteinExistence type="predicted"/>
<dbReference type="OrthoDB" id="225920at2157"/>
<gene>
    <name evidence="2" type="ORF">DM867_03855</name>
    <name evidence="1" type="ORF">DMP03_08235</name>
    <name evidence="3" type="ORF">DP108_09265</name>
</gene>
<keyword evidence="6" id="KW-1185">Reference proteome</keyword>
<evidence type="ECO:0000313" key="6">
    <source>
        <dbReference type="Proteomes" id="UP000326865"/>
    </source>
</evidence>
<accession>A0A5N5UHK7</accession>
<dbReference type="InterPro" id="IPR043952">
    <property type="entry name" value="DUF5783"/>
</dbReference>
<reference evidence="4 5" key="1">
    <citation type="submission" date="2019-10" db="EMBL/GenBank/DDBJ databases">
        <title>Unraveling microbial dark matter from salterns through culturing: the case of the genus Halosegnis.</title>
        <authorList>
            <person name="Duran-Viseras A."/>
            <person name="Andrei A.-S."/>
            <person name="Vera-Gargallo B."/>
            <person name="Ghai R."/>
            <person name="Sanchez-Porro C."/>
            <person name="Ventosa A."/>
        </authorList>
    </citation>
    <scope>NUCLEOTIDE SEQUENCE [LARGE SCALE GENOMIC DNA]</scope>
    <source>
        <strain evidence="1 5">F17-44</strain>
        <strain evidence="2 6">F18-79</strain>
        <strain evidence="3 4">F19-13</strain>
    </source>
</reference>
<evidence type="ECO:0000313" key="3">
    <source>
        <dbReference type="EMBL" id="KAB7517737.1"/>
    </source>
</evidence>
<dbReference type="Proteomes" id="UP000326865">
    <property type="component" value="Unassembled WGS sequence"/>
</dbReference>
<accession>A0A5N5UBH5</accession>
<dbReference type="EMBL" id="QKKZ01000001">
    <property type="protein sequence ID" value="KAB7516275.1"/>
    <property type="molecule type" value="Genomic_DNA"/>
</dbReference>
<dbReference type="Proteomes" id="UP000326207">
    <property type="component" value="Unassembled WGS sequence"/>
</dbReference>
<sequence>MSLDAATFEEQKYVDFFPKLQQAYKSAFNTMNEQYDSTHVHAIDQAILNESEPVFEDGQFRIELPDDPEARIDGVVDIGDDRLAELLDAYTDTIETELCRLFEVEQP</sequence>
<dbReference type="Pfam" id="PF19095">
    <property type="entry name" value="DUF5783"/>
    <property type="match status" value="1"/>
</dbReference>
<dbReference type="EMBL" id="QJOW01000003">
    <property type="protein sequence ID" value="KAB7515221.1"/>
    <property type="molecule type" value="Genomic_DNA"/>
</dbReference>
<protein>
    <submittedName>
        <fullName evidence="2">Uncharacterized protein</fullName>
    </submittedName>
</protein>
<evidence type="ECO:0000313" key="5">
    <source>
        <dbReference type="Proteomes" id="UP000326302"/>
    </source>
</evidence>
<comment type="caution">
    <text evidence="2">The sequence shown here is derived from an EMBL/GenBank/DDBJ whole genome shotgun (WGS) entry which is preliminary data.</text>
</comment>
<dbReference type="AlphaFoldDB" id="A0A5N5UC81"/>
<name>A0A5N5UC81_9EURY</name>
<dbReference type="Proteomes" id="UP000326302">
    <property type="component" value="Unassembled WGS sequence"/>
</dbReference>
<evidence type="ECO:0000313" key="2">
    <source>
        <dbReference type="EMBL" id="KAB7516275.1"/>
    </source>
</evidence>
<evidence type="ECO:0000313" key="4">
    <source>
        <dbReference type="Proteomes" id="UP000326207"/>
    </source>
</evidence>
<dbReference type="RefSeq" id="WP_152120223.1">
    <property type="nucleotide sequence ID" value="NZ_QJOW01000003.1"/>
</dbReference>
<accession>A0A5N5UC81</accession>
<organism evidence="2 6">
    <name type="scientific">Halosegnis rubeus</name>
    <dbReference type="NCBI Taxonomy" id="2212850"/>
    <lineage>
        <taxon>Archaea</taxon>
        <taxon>Methanobacteriati</taxon>
        <taxon>Methanobacteriota</taxon>
        <taxon>Stenosarchaea group</taxon>
        <taxon>Halobacteria</taxon>
        <taxon>Halobacteriales</taxon>
        <taxon>Natronomonadaceae</taxon>
        <taxon>Halosegnis</taxon>
    </lineage>
</organism>
<dbReference type="EMBL" id="QMDY01000004">
    <property type="protein sequence ID" value="KAB7517737.1"/>
    <property type="molecule type" value="Genomic_DNA"/>
</dbReference>